<accession>A0AAD7BPV3</accession>
<dbReference type="GO" id="GO:0005737">
    <property type="term" value="C:cytoplasm"/>
    <property type="evidence" value="ECO:0007669"/>
    <property type="project" value="UniProtKB-SubCell"/>
</dbReference>
<evidence type="ECO:0000256" key="2">
    <source>
        <dbReference type="ARBA" id="ARBA00004496"/>
    </source>
</evidence>
<dbReference type="InterPro" id="IPR000415">
    <property type="entry name" value="Nitroreductase-like"/>
</dbReference>
<evidence type="ECO:0000256" key="4">
    <source>
        <dbReference type="ARBA" id="ARBA00022490"/>
    </source>
</evidence>
<gene>
    <name evidence="8" type="ORF">FB45DRAFT_1059868</name>
</gene>
<dbReference type="CDD" id="cd02140">
    <property type="entry name" value="Frm2-like"/>
    <property type="match status" value="1"/>
</dbReference>
<organism evidence="8 9">
    <name type="scientific">Roridomyces roridus</name>
    <dbReference type="NCBI Taxonomy" id="1738132"/>
    <lineage>
        <taxon>Eukaryota</taxon>
        <taxon>Fungi</taxon>
        <taxon>Dikarya</taxon>
        <taxon>Basidiomycota</taxon>
        <taxon>Agaricomycotina</taxon>
        <taxon>Agaricomycetes</taxon>
        <taxon>Agaricomycetidae</taxon>
        <taxon>Agaricales</taxon>
        <taxon>Marasmiineae</taxon>
        <taxon>Mycenaceae</taxon>
        <taxon>Roridomyces</taxon>
    </lineage>
</organism>
<reference evidence="8" key="1">
    <citation type="submission" date="2023-03" db="EMBL/GenBank/DDBJ databases">
        <title>Massive genome expansion in bonnet fungi (Mycena s.s.) driven by repeated elements and novel gene families across ecological guilds.</title>
        <authorList>
            <consortium name="Lawrence Berkeley National Laboratory"/>
            <person name="Harder C.B."/>
            <person name="Miyauchi S."/>
            <person name="Viragh M."/>
            <person name="Kuo A."/>
            <person name="Thoen E."/>
            <person name="Andreopoulos B."/>
            <person name="Lu D."/>
            <person name="Skrede I."/>
            <person name="Drula E."/>
            <person name="Henrissat B."/>
            <person name="Morin E."/>
            <person name="Kohler A."/>
            <person name="Barry K."/>
            <person name="LaButti K."/>
            <person name="Morin E."/>
            <person name="Salamov A."/>
            <person name="Lipzen A."/>
            <person name="Mereny Z."/>
            <person name="Hegedus B."/>
            <person name="Baldrian P."/>
            <person name="Stursova M."/>
            <person name="Weitz H."/>
            <person name="Taylor A."/>
            <person name="Grigoriev I.V."/>
            <person name="Nagy L.G."/>
            <person name="Martin F."/>
            <person name="Kauserud H."/>
        </authorList>
    </citation>
    <scope>NUCLEOTIDE SEQUENCE</scope>
    <source>
        <strain evidence="8">9284</strain>
    </source>
</reference>
<keyword evidence="5" id="KW-0560">Oxidoreductase</keyword>
<sequence length="203" mass="21736">MSDAYLAALATRRTHHAITNASSIPDEKLEVIIKQAVIHTPTAFNTQSGRAVLVTGAANTKLWNLISESALKGLEGEAKEIAIAKLTAFGGGYGSVMFFEDQAVIDEIAAKIPKYASHYSVWSTNSAGMLHIAVWTAFALEGLGASLQHSGAYSDELMRNIHKTFDLPSTWISTAIMPFGIPAGVPAAKTFLPIEDRVKTCSD</sequence>
<comment type="similarity">
    <text evidence="3">Belongs to the nitroreductase family.</text>
</comment>
<dbReference type="EMBL" id="JARKIF010000011">
    <property type="protein sequence ID" value="KAJ7627009.1"/>
    <property type="molecule type" value="Genomic_DNA"/>
</dbReference>
<evidence type="ECO:0000256" key="1">
    <source>
        <dbReference type="ARBA" id="ARBA00004123"/>
    </source>
</evidence>
<evidence type="ECO:0000256" key="3">
    <source>
        <dbReference type="ARBA" id="ARBA00007118"/>
    </source>
</evidence>
<dbReference type="PANTHER" id="PTHR43035">
    <property type="entry name" value="FATTY ACID REPRESSION MUTANT PROTEIN 2-RELATED"/>
    <property type="match status" value="1"/>
</dbReference>
<dbReference type="SUPFAM" id="SSF55469">
    <property type="entry name" value="FMN-dependent nitroreductase-like"/>
    <property type="match status" value="1"/>
</dbReference>
<dbReference type="GO" id="GO:0005634">
    <property type="term" value="C:nucleus"/>
    <property type="evidence" value="ECO:0007669"/>
    <property type="project" value="UniProtKB-SubCell"/>
</dbReference>
<evidence type="ECO:0000313" key="8">
    <source>
        <dbReference type="EMBL" id="KAJ7627009.1"/>
    </source>
</evidence>
<proteinExistence type="inferred from homology"/>
<dbReference type="InterPro" id="IPR029479">
    <property type="entry name" value="Nitroreductase"/>
</dbReference>
<comment type="caution">
    <text evidence="8">The sequence shown here is derived from an EMBL/GenBank/DDBJ whole genome shotgun (WGS) entry which is preliminary data.</text>
</comment>
<dbReference type="PANTHER" id="PTHR43035:SF1">
    <property type="entry name" value="FATTY ACID REPRESSION MUTANT PROTEIN 2-RELATED"/>
    <property type="match status" value="1"/>
</dbReference>
<keyword evidence="9" id="KW-1185">Reference proteome</keyword>
<evidence type="ECO:0000259" key="7">
    <source>
        <dbReference type="Pfam" id="PF00881"/>
    </source>
</evidence>
<dbReference type="GO" id="GO:0016491">
    <property type="term" value="F:oxidoreductase activity"/>
    <property type="evidence" value="ECO:0007669"/>
    <property type="project" value="UniProtKB-KW"/>
</dbReference>
<evidence type="ECO:0000313" key="9">
    <source>
        <dbReference type="Proteomes" id="UP001221142"/>
    </source>
</evidence>
<dbReference type="Gene3D" id="3.40.109.10">
    <property type="entry name" value="NADH Oxidase"/>
    <property type="match status" value="1"/>
</dbReference>
<dbReference type="Pfam" id="PF00881">
    <property type="entry name" value="Nitroreductase"/>
    <property type="match status" value="1"/>
</dbReference>
<name>A0AAD7BPV3_9AGAR</name>
<keyword evidence="6" id="KW-0539">Nucleus</keyword>
<dbReference type="Proteomes" id="UP001221142">
    <property type="component" value="Unassembled WGS sequence"/>
</dbReference>
<dbReference type="FunFam" id="3.40.109.10:FF:000001">
    <property type="entry name" value="Nitroreductase family"/>
    <property type="match status" value="1"/>
</dbReference>
<dbReference type="GO" id="GO:0034599">
    <property type="term" value="P:cellular response to oxidative stress"/>
    <property type="evidence" value="ECO:0007669"/>
    <property type="project" value="InterPro"/>
</dbReference>
<evidence type="ECO:0000256" key="6">
    <source>
        <dbReference type="ARBA" id="ARBA00023242"/>
    </source>
</evidence>
<feature type="domain" description="Nitroreductase" evidence="7">
    <location>
        <begin position="10"/>
        <end position="180"/>
    </location>
</feature>
<dbReference type="AlphaFoldDB" id="A0AAD7BPV3"/>
<protein>
    <submittedName>
        <fullName evidence="8">Nitroreductase-like oxidoreductase</fullName>
    </submittedName>
</protein>
<keyword evidence="4" id="KW-0963">Cytoplasm</keyword>
<comment type="subcellular location">
    <subcellularLocation>
        <location evidence="2">Cytoplasm</location>
    </subcellularLocation>
    <subcellularLocation>
        <location evidence="1">Nucleus</location>
    </subcellularLocation>
</comment>
<evidence type="ECO:0000256" key="5">
    <source>
        <dbReference type="ARBA" id="ARBA00023002"/>
    </source>
</evidence>
<dbReference type="InterPro" id="IPR033877">
    <property type="entry name" value="Frm2/Hbn1"/>
</dbReference>